<keyword evidence="6 7" id="KW-0472">Membrane</keyword>
<feature type="transmembrane region" description="Helical" evidence="7">
    <location>
        <begin position="395"/>
        <end position="414"/>
    </location>
</feature>
<feature type="domain" description="Major facilitator superfamily (MFS) profile" evidence="8">
    <location>
        <begin position="5"/>
        <end position="453"/>
    </location>
</feature>
<dbReference type="RefSeq" id="WP_345001242.1">
    <property type="nucleotide sequence ID" value="NZ_BAAAXV010000009.1"/>
</dbReference>
<evidence type="ECO:0000256" key="2">
    <source>
        <dbReference type="ARBA" id="ARBA00022448"/>
    </source>
</evidence>
<dbReference type="InterPro" id="IPR036259">
    <property type="entry name" value="MFS_trans_sf"/>
</dbReference>
<evidence type="ECO:0000256" key="7">
    <source>
        <dbReference type="SAM" id="Phobius"/>
    </source>
</evidence>
<evidence type="ECO:0000256" key="6">
    <source>
        <dbReference type="ARBA" id="ARBA00023136"/>
    </source>
</evidence>
<keyword evidence="4 7" id="KW-0812">Transmembrane</keyword>
<dbReference type="PANTHER" id="PTHR42718">
    <property type="entry name" value="MAJOR FACILITATOR SUPERFAMILY MULTIDRUG TRANSPORTER MFSC"/>
    <property type="match status" value="1"/>
</dbReference>
<organism evidence="9 10">
    <name type="scientific">Nonomuraea helvata</name>
    <dbReference type="NCBI Taxonomy" id="37484"/>
    <lineage>
        <taxon>Bacteria</taxon>
        <taxon>Bacillati</taxon>
        <taxon>Actinomycetota</taxon>
        <taxon>Actinomycetes</taxon>
        <taxon>Streptosporangiales</taxon>
        <taxon>Streptosporangiaceae</taxon>
        <taxon>Nonomuraea</taxon>
    </lineage>
</organism>
<evidence type="ECO:0000256" key="3">
    <source>
        <dbReference type="ARBA" id="ARBA00022475"/>
    </source>
</evidence>
<feature type="transmembrane region" description="Helical" evidence="7">
    <location>
        <begin position="34"/>
        <end position="59"/>
    </location>
</feature>
<accession>A0ABV5RXL4</accession>
<name>A0ABV5RXL4_9ACTN</name>
<feature type="transmembrane region" description="Helical" evidence="7">
    <location>
        <begin position="325"/>
        <end position="344"/>
    </location>
</feature>
<evidence type="ECO:0000256" key="1">
    <source>
        <dbReference type="ARBA" id="ARBA00004651"/>
    </source>
</evidence>
<feature type="transmembrane region" description="Helical" evidence="7">
    <location>
        <begin position="295"/>
        <end position="313"/>
    </location>
</feature>
<keyword evidence="3" id="KW-1003">Cell membrane</keyword>
<feature type="transmembrane region" description="Helical" evidence="7">
    <location>
        <begin position="191"/>
        <end position="211"/>
    </location>
</feature>
<dbReference type="CDD" id="cd17321">
    <property type="entry name" value="MFS_MMR_MDR_like"/>
    <property type="match status" value="1"/>
</dbReference>
<sequence>MRWWALVAVTLGTFMTYLDNNVGNVALPTIQRELGLTISGLEWIVSSYILVFAGLMLVGGRLADVFGARRVFLGGLAVFTLSSLAAGLAGSGTALIAARAAQGVGAALLTPTALTLITQIFPDPGERGRAVGIWSAAGALSMALGPITGGFISQHLHWGWIYLLNVPIGVVTFGLGMWAVRPAFTRVRHRIDLPGLATSALALFALTYALIEGEGAGWTSPQILAAFGVFAAAAVAFVLVEARAAEPMIAVSLFRARVFTGGLLTMGVWSFGVFGIYFFSALWLQNVLGFSPTQAGAAFVPMALVMAVIAMLSQRISARIGIGRTVALGMALMGTAIYLLSGVGADADYTDVAPWFLLYGLGGGMLVPLTAAILGGMPKGRSGVASGVLNVSREVFGLLGVTVLGAILSSRQSGSDLPPLPAFLDAYQFTLVIAAAVVLIAIPVALYSLRVTRRGSAVAWRSGGSEATRAGEGDGIKGVRAGLTK</sequence>
<dbReference type="PROSITE" id="PS50850">
    <property type="entry name" value="MFS"/>
    <property type="match status" value="1"/>
</dbReference>
<evidence type="ECO:0000259" key="8">
    <source>
        <dbReference type="PROSITE" id="PS50850"/>
    </source>
</evidence>
<dbReference type="InterPro" id="IPR011701">
    <property type="entry name" value="MFS"/>
</dbReference>
<comment type="subcellular location">
    <subcellularLocation>
        <location evidence="1">Cell membrane</location>
        <topology evidence="1">Multi-pass membrane protein</topology>
    </subcellularLocation>
</comment>
<evidence type="ECO:0000313" key="10">
    <source>
        <dbReference type="Proteomes" id="UP001589532"/>
    </source>
</evidence>
<evidence type="ECO:0000256" key="4">
    <source>
        <dbReference type="ARBA" id="ARBA00022692"/>
    </source>
</evidence>
<evidence type="ECO:0000256" key="5">
    <source>
        <dbReference type="ARBA" id="ARBA00022989"/>
    </source>
</evidence>
<dbReference type="Pfam" id="PF07690">
    <property type="entry name" value="MFS_1"/>
    <property type="match status" value="1"/>
</dbReference>
<feature type="transmembrane region" description="Helical" evidence="7">
    <location>
        <begin position="103"/>
        <end position="121"/>
    </location>
</feature>
<dbReference type="Proteomes" id="UP001589532">
    <property type="component" value="Unassembled WGS sequence"/>
</dbReference>
<evidence type="ECO:0000313" key="9">
    <source>
        <dbReference type="EMBL" id="MFB9623268.1"/>
    </source>
</evidence>
<feature type="transmembrane region" description="Helical" evidence="7">
    <location>
        <begin position="158"/>
        <end position="179"/>
    </location>
</feature>
<dbReference type="InterPro" id="IPR020846">
    <property type="entry name" value="MFS_dom"/>
</dbReference>
<feature type="transmembrane region" description="Helical" evidence="7">
    <location>
        <begin position="133"/>
        <end position="152"/>
    </location>
</feature>
<gene>
    <name evidence="9" type="ORF">ACFFSA_09275</name>
</gene>
<keyword evidence="5 7" id="KW-1133">Transmembrane helix</keyword>
<reference evidence="9 10" key="1">
    <citation type="submission" date="2024-09" db="EMBL/GenBank/DDBJ databases">
        <authorList>
            <person name="Sun Q."/>
            <person name="Mori K."/>
        </authorList>
    </citation>
    <scope>NUCLEOTIDE SEQUENCE [LARGE SCALE GENOMIC DNA]</scope>
    <source>
        <strain evidence="9 10">JCM 3143</strain>
    </source>
</reference>
<keyword evidence="10" id="KW-1185">Reference proteome</keyword>
<protein>
    <submittedName>
        <fullName evidence="9">MFS transporter</fullName>
    </submittedName>
</protein>
<comment type="caution">
    <text evidence="9">The sequence shown here is derived from an EMBL/GenBank/DDBJ whole genome shotgun (WGS) entry which is preliminary data.</text>
</comment>
<dbReference type="PANTHER" id="PTHR42718:SF42">
    <property type="entry name" value="EXPORT PROTEIN"/>
    <property type="match status" value="1"/>
</dbReference>
<dbReference type="InterPro" id="IPR004638">
    <property type="entry name" value="EmrB-like"/>
</dbReference>
<dbReference type="NCBIfam" id="TIGR00711">
    <property type="entry name" value="efflux_EmrB"/>
    <property type="match status" value="1"/>
</dbReference>
<feature type="transmembrane region" description="Helical" evidence="7">
    <location>
        <begin position="356"/>
        <end position="374"/>
    </location>
</feature>
<dbReference type="Gene3D" id="1.20.1250.20">
    <property type="entry name" value="MFS general substrate transporter like domains"/>
    <property type="match status" value="1"/>
</dbReference>
<feature type="transmembrane region" description="Helical" evidence="7">
    <location>
        <begin position="426"/>
        <end position="447"/>
    </location>
</feature>
<dbReference type="EMBL" id="JBHMBW010000005">
    <property type="protein sequence ID" value="MFB9623268.1"/>
    <property type="molecule type" value="Genomic_DNA"/>
</dbReference>
<feature type="transmembrane region" description="Helical" evidence="7">
    <location>
        <begin position="71"/>
        <end position="97"/>
    </location>
</feature>
<dbReference type="SUPFAM" id="SSF103473">
    <property type="entry name" value="MFS general substrate transporter"/>
    <property type="match status" value="1"/>
</dbReference>
<proteinExistence type="predicted"/>
<feature type="transmembrane region" description="Helical" evidence="7">
    <location>
        <begin position="223"/>
        <end position="242"/>
    </location>
</feature>
<keyword evidence="2" id="KW-0813">Transport</keyword>
<feature type="transmembrane region" description="Helical" evidence="7">
    <location>
        <begin position="263"/>
        <end position="283"/>
    </location>
</feature>
<dbReference type="Gene3D" id="1.20.1720.10">
    <property type="entry name" value="Multidrug resistance protein D"/>
    <property type="match status" value="1"/>
</dbReference>